<keyword evidence="7" id="KW-0503">Monooxygenase</keyword>
<feature type="domain" description="FAD-binding" evidence="8">
    <location>
        <begin position="4"/>
        <end position="317"/>
    </location>
</feature>
<dbReference type="GO" id="GO:0006744">
    <property type="term" value="P:ubiquinone biosynthetic process"/>
    <property type="evidence" value="ECO:0007669"/>
    <property type="project" value="UniProtKB-UniPathway"/>
</dbReference>
<dbReference type="NCBIfam" id="TIGR01984">
    <property type="entry name" value="UbiH"/>
    <property type="match status" value="1"/>
</dbReference>
<dbReference type="OrthoDB" id="9769565at2"/>
<keyword evidence="4" id="KW-0285">Flavoprotein</keyword>
<evidence type="ECO:0000256" key="2">
    <source>
        <dbReference type="ARBA" id="ARBA00004749"/>
    </source>
</evidence>
<evidence type="ECO:0000313" key="10">
    <source>
        <dbReference type="Proteomes" id="UP000307217"/>
    </source>
</evidence>
<dbReference type="PANTHER" id="PTHR43876:SF8">
    <property type="entry name" value="2-OCTAPRENYL-6-METHOXYPHENOL HYDROXYLASE"/>
    <property type="match status" value="1"/>
</dbReference>
<reference evidence="9 10" key="1">
    <citation type="submission" date="2018-01" db="EMBL/GenBank/DDBJ databases">
        <authorList>
            <person name="Paulsen S."/>
            <person name="Gram L.K."/>
        </authorList>
    </citation>
    <scope>NUCLEOTIDE SEQUENCE [LARGE SCALE GENOMIC DNA]</scope>
    <source>
        <strain evidence="9 10">S3790</strain>
    </source>
</reference>
<dbReference type="NCBIfam" id="NF004356">
    <property type="entry name" value="PRK05732.1"/>
    <property type="match status" value="1"/>
</dbReference>
<accession>A0A5S3VD84</accession>
<dbReference type="InterPro" id="IPR051205">
    <property type="entry name" value="UbiH/COQ6_monooxygenase"/>
</dbReference>
<dbReference type="UniPathway" id="UPA00232"/>
<keyword evidence="6" id="KW-0560">Oxidoreductase</keyword>
<dbReference type="AlphaFoldDB" id="A0A5S3VD84"/>
<dbReference type="SUPFAM" id="SSF51905">
    <property type="entry name" value="FAD/NAD(P)-binding domain"/>
    <property type="match status" value="1"/>
</dbReference>
<dbReference type="InterPro" id="IPR002938">
    <property type="entry name" value="FAD-bd"/>
</dbReference>
<comment type="cofactor">
    <cofactor evidence="1">
        <name>FAD</name>
        <dbReference type="ChEBI" id="CHEBI:57692"/>
    </cofactor>
</comment>
<sequence length="394" mass="43376">MQQFDVLIVGGGMAGATAALAIKKQCPTYQIAVIEAFALNEHAHPSFDDRSIALAQQSASYLMRLGLFNPQWSFTQAIHQVHVSDRGHFGKTDIDHQDYNCDALGYVVEVNQYGHELHQQLKKSDITLFCPTTVCALEQQSEQITLTLSTDEVLVGKLLVVADGAKSPTRELLKLGFESTQYEQGALIANIEVAGGHSGQAFERFTEHGPMALLPMSQNRYSLVWCMENNQLHEYQNMKSEQFVEALQTAFGFRAGLFTQVGSRTSYPLVLGKVEQLAHHRCVIIGNAAHAIHPIAGQGFNLGVRDIQQLVSIMACAQLDRLGDFSFTRAYAKAQEADIKQVMTLTDTLVRLFSNSSRMFALGRSCGLLAMALSTRLKSPLAKQLMGHVNKGSK</sequence>
<comment type="similarity">
    <text evidence="3">Belongs to the UbiH/COQ6 family.</text>
</comment>
<dbReference type="Pfam" id="PF01494">
    <property type="entry name" value="FAD_binding_3"/>
    <property type="match status" value="1"/>
</dbReference>
<dbReference type="InterPro" id="IPR010971">
    <property type="entry name" value="UbiH/COQ6"/>
</dbReference>
<dbReference type="NCBIfam" id="TIGR01988">
    <property type="entry name" value="Ubi-OHases"/>
    <property type="match status" value="1"/>
</dbReference>
<dbReference type="Gene3D" id="3.50.50.60">
    <property type="entry name" value="FAD/NAD(P)-binding domain"/>
    <property type="match status" value="2"/>
</dbReference>
<dbReference type="EMBL" id="PNBX01000007">
    <property type="protein sequence ID" value="TMO70085.1"/>
    <property type="molecule type" value="Genomic_DNA"/>
</dbReference>
<dbReference type="PANTHER" id="PTHR43876">
    <property type="entry name" value="UBIQUINONE BIOSYNTHESIS MONOOXYGENASE COQ6, MITOCHONDRIAL"/>
    <property type="match status" value="1"/>
</dbReference>
<comment type="pathway">
    <text evidence="2">Cofactor biosynthesis; ubiquinone biosynthesis.</text>
</comment>
<comment type="caution">
    <text evidence="9">The sequence shown here is derived from an EMBL/GenBank/DDBJ whole genome shotgun (WGS) entry which is preliminary data.</text>
</comment>
<evidence type="ECO:0000256" key="3">
    <source>
        <dbReference type="ARBA" id="ARBA00005349"/>
    </source>
</evidence>
<evidence type="ECO:0000256" key="4">
    <source>
        <dbReference type="ARBA" id="ARBA00022630"/>
    </source>
</evidence>
<organism evidence="9 10">
    <name type="scientific">Pseudoalteromonas aurantia</name>
    <dbReference type="NCBI Taxonomy" id="43654"/>
    <lineage>
        <taxon>Bacteria</taxon>
        <taxon>Pseudomonadati</taxon>
        <taxon>Pseudomonadota</taxon>
        <taxon>Gammaproteobacteria</taxon>
        <taxon>Alteromonadales</taxon>
        <taxon>Pseudoalteromonadaceae</taxon>
        <taxon>Pseudoalteromonas</taxon>
    </lineage>
</organism>
<dbReference type="InterPro" id="IPR036188">
    <property type="entry name" value="FAD/NAD-bd_sf"/>
</dbReference>
<reference evidence="10" key="2">
    <citation type="submission" date="2019-06" db="EMBL/GenBank/DDBJ databases">
        <title>Co-occurence of chitin degradation, pigmentation and bioactivity in marine Pseudoalteromonas.</title>
        <authorList>
            <person name="Sonnenschein E.C."/>
            <person name="Bech P.K."/>
        </authorList>
    </citation>
    <scope>NUCLEOTIDE SEQUENCE [LARGE SCALE GENOMIC DNA]</scope>
    <source>
        <strain evidence="10">S3790</strain>
    </source>
</reference>
<evidence type="ECO:0000256" key="7">
    <source>
        <dbReference type="ARBA" id="ARBA00023033"/>
    </source>
</evidence>
<evidence type="ECO:0000259" key="8">
    <source>
        <dbReference type="Pfam" id="PF01494"/>
    </source>
</evidence>
<evidence type="ECO:0000313" key="9">
    <source>
        <dbReference type="EMBL" id="TMO70085.1"/>
    </source>
</evidence>
<evidence type="ECO:0000256" key="6">
    <source>
        <dbReference type="ARBA" id="ARBA00023002"/>
    </source>
</evidence>
<evidence type="ECO:0000256" key="1">
    <source>
        <dbReference type="ARBA" id="ARBA00001974"/>
    </source>
</evidence>
<dbReference type="InterPro" id="IPR011295">
    <property type="entry name" value="UbiH"/>
</dbReference>
<dbReference type="Proteomes" id="UP000307217">
    <property type="component" value="Unassembled WGS sequence"/>
</dbReference>
<proteinExistence type="inferred from homology"/>
<dbReference type="RefSeq" id="WP_138589836.1">
    <property type="nucleotide sequence ID" value="NZ_PNBX01000007.1"/>
</dbReference>
<protein>
    <submittedName>
        <fullName evidence="9">2-octaprenyl-6-methoxyphenyl hydroxylase</fullName>
    </submittedName>
</protein>
<dbReference type="GO" id="GO:0008681">
    <property type="term" value="F:2-octaprenyl-6-methoxyphenol hydroxylase activity"/>
    <property type="evidence" value="ECO:0007669"/>
    <property type="project" value="InterPro"/>
</dbReference>
<dbReference type="InterPro" id="IPR018168">
    <property type="entry name" value="Ubi_Hdrlase_CS"/>
</dbReference>
<evidence type="ECO:0000256" key="5">
    <source>
        <dbReference type="ARBA" id="ARBA00022827"/>
    </source>
</evidence>
<gene>
    <name evidence="9" type="ORF">CWC19_02550</name>
</gene>
<dbReference type="PROSITE" id="PS01304">
    <property type="entry name" value="UBIH"/>
    <property type="match status" value="1"/>
</dbReference>
<name>A0A5S3VD84_9GAMM</name>
<dbReference type="PRINTS" id="PR00420">
    <property type="entry name" value="RNGMNOXGNASE"/>
</dbReference>
<keyword evidence="5" id="KW-0274">FAD</keyword>
<dbReference type="GO" id="GO:0071949">
    <property type="term" value="F:FAD binding"/>
    <property type="evidence" value="ECO:0007669"/>
    <property type="project" value="InterPro"/>
</dbReference>